<dbReference type="EMBL" id="UYRR01031337">
    <property type="protein sequence ID" value="VDK49189.1"/>
    <property type="molecule type" value="Genomic_DNA"/>
</dbReference>
<protein>
    <submittedName>
        <fullName evidence="3">PDZ domain-containing protein</fullName>
    </submittedName>
</protein>
<reference evidence="3" key="1">
    <citation type="submission" date="2017-02" db="UniProtKB">
        <authorList>
            <consortium name="WormBaseParasite"/>
        </authorList>
    </citation>
    <scope>IDENTIFICATION</scope>
</reference>
<dbReference type="InterPro" id="IPR040264">
    <property type="entry name" value="T15H9.4-like"/>
</dbReference>
<dbReference type="AlphaFoldDB" id="A0A0M3JZ69"/>
<sequence>MPEDSTEGSEEEVSTQPPTYKFGVKLGKDLMVEGVKKEMRADGFLQLGDVLISVNDIKIEDDEHFFKLINRLFPQVRIELERKVQISPLSEQRARLIGLTPKRNCEYFIAHVYRIPGIKLGMSIKQSHNTVIVTKCESDGLTSKRYEEGDRIVDVDGHRVYTKDDAKERILNGLRFSSHISTVVERRICGDNQNSSMAQFEMIAFFSMRALLTSSAGREPKMAQDAITIGQQEMARIRARAGQAFPIRSILRRDKCINSSANALQFNPKPLVMRVACDTKEADHLIHVRRRDSKRGFLSFIFGKHARK</sequence>
<dbReference type="SUPFAM" id="SSF50156">
    <property type="entry name" value="PDZ domain-like"/>
    <property type="match status" value="2"/>
</dbReference>
<proteinExistence type="predicted"/>
<dbReference type="OrthoDB" id="5833969at2759"/>
<accession>A0A0M3JZ69</accession>
<keyword evidence="2" id="KW-1185">Reference proteome</keyword>
<evidence type="ECO:0000313" key="2">
    <source>
        <dbReference type="Proteomes" id="UP000267096"/>
    </source>
</evidence>
<name>A0A0M3JZ69_ANISI</name>
<dbReference type="Proteomes" id="UP000267096">
    <property type="component" value="Unassembled WGS sequence"/>
</dbReference>
<reference evidence="1 2" key="2">
    <citation type="submission" date="2018-11" db="EMBL/GenBank/DDBJ databases">
        <authorList>
            <consortium name="Pathogen Informatics"/>
        </authorList>
    </citation>
    <scope>NUCLEOTIDE SEQUENCE [LARGE SCALE GENOMIC DNA]</scope>
</reference>
<evidence type="ECO:0000313" key="3">
    <source>
        <dbReference type="WBParaSite" id="ASIM_0001377901-mRNA-1"/>
    </source>
</evidence>
<gene>
    <name evidence="1" type="ORF">ASIM_LOCUS13207</name>
</gene>
<evidence type="ECO:0000313" key="1">
    <source>
        <dbReference type="EMBL" id="VDK49189.1"/>
    </source>
</evidence>
<dbReference type="InterPro" id="IPR036034">
    <property type="entry name" value="PDZ_sf"/>
</dbReference>
<dbReference type="PANTHER" id="PTHR31327">
    <property type="entry name" value="SPERM MEIOSIS PDZ DOMAIN CONTAINING PROTEINS-RELATED"/>
    <property type="match status" value="1"/>
</dbReference>
<dbReference type="WBParaSite" id="ASIM_0001377901-mRNA-1">
    <property type="protein sequence ID" value="ASIM_0001377901-mRNA-1"/>
    <property type="gene ID" value="ASIM_0001377901"/>
</dbReference>
<organism evidence="3">
    <name type="scientific">Anisakis simplex</name>
    <name type="common">Herring worm</name>
    <dbReference type="NCBI Taxonomy" id="6269"/>
    <lineage>
        <taxon>Eukaryota</taxon>
        <taxon>Metazoa</taxon>
        <taxon>Ecdysozoa</taxon>
        <taxon>Nematoda</taxon>
        <taxon>Chromadorea</taxon>
        <taxon>Rhabditida</taxon>
        <taxon>Spirurina</taxon>
        <taxon>Ascaridomorpha</taxon>
        <taxon>Ascaridoidea</taxon>
        <taxon>Anisakidae</taxon>
        <taxon>Anisakis</taxon>
        <taxon>Anisakis simplex complex</taxon>
    </lineage>
</organism>